<proteinExistence type="predicted"/>
<evidence type="ECO:0000313" key="3">
    <source>
        <dbReference type="Proteomes" id="UP001056539"/>
    </source>
</evidence>
<keyword evidence="3" id="KW-1185">Reference proteome</keyword>
<dbReference type="Proteomes" id="UP001056539">
    <property type="component" value="Chromosome"/>
</dbReference>
<keyword evidence="1" id="KW-1133">Transmembrane helix</keyword>
<reference evidence="2" key="2">
    <citation type="submission" date="2022-06" db="EMBL/GenBank/DDBJ databases">
        <title>Thermospira aquatica gen. nov., sp. nov.</title>
        <authorList>
            <person name="Ben Ali Gam Z."/>
            <person name="Labat M."/>
        </authorList>
    </citation>
    <scope>NUCLEOTIDE SEQUENCE</scope>
    <source>
        <strain evidence="2">F1F22</strain>
    </source>
</reference>
<evidence type="ECO:0008006" key="4">
    <source>
        <dbReference type="Google" id="ProtNLM"/>
    </source>
</evidence>
<dbReference type="EMBL" id="CP073355">
    <property type="protein sequence ID" value="URA10197.1"/>
    <property type="molecule type" value="Genomic_DNA"/>
</dbReference>
<keyword evidence="1" id="KW-0812">Transmembrane</keyword>
<keyword evidence="1" id="KW-0472">Membrane</keyword>
<evidence type="ECO:0000313" key="2">
    <source>
        <dbReference type="EMBL" id="URA10197.1"/>
    </source>
</evidence>
<dbReference type="RefSeq" id="WP_271435329.1">
    <property type="nucleotide sequence ID" value="NZ_CP073355.1"/>
</dbReference>
<name>A0AAX3BD75_9SPIR</name>
<reference evidence="2" key="1">
    <citation type="submission" date="2021-04" db="EMBL/GenBank/DDBJ databases">
        <authorList>
            <person name="Postec A."/>
        </authorList>
    </citation>
    <scope>NUCLEOTIDE SEQUENCE</scope>
    <source>
        <strain evidence="2">F1F22</strain>
    </source>
</reference>
<evidence type="ECO:0000256" key="1">
    <source>
        <dbReference type="SAM" id="Phobius"/>
    </source>
</evidence>
<sequence>MGVKAEILVNNYGISQEFAQNLLDFFNGDVDKVIRIMESSDKDITVLKGKFIASRRNLYGAYVLFYNHQTLSPDYVYVVCTTDMNLSRIRIEDPWEAYIEMLRNYQLASESDPDLASRIEAQILSKDNVSVLTGYFSDRANPDLINLKRFFTNEVNRVIYDANVLVKFVLEDADIFRTRAYLSNTHDGLKVISSNPANLVLMNLKIEPVLSPLGGKDAESLASMEEVYVRVLDEREIVPELVEKLKPADVLSPNIIVGKVLENQLMPASENRRITLLFAPGIFGTFVIGGKVRVQTKAPSQTTQKSFDEGKKASDAPVIFSLNFDAEGNPIASSEENTRSIVSNSSPLTEAKNRPSVSSAIIVGIVGIAVLTLLILVFSFFLY</sequence>
<organism evidence="2 3">
    <name type="scientific">Thermospira aquatica</name>
    <dbReference type="NCBI Taxonomy" id="2828656"/>
    <lineage>
        <taxon>Bacteria</taxon>
        <taxon>Pseudomonadati</taxon>
        <taxon>Spirochaetota</taxon>
        <taxon>Spirochaetia</taxon>
        <taxon>Brevinematales</taxon>
        <taxon>Thermospiraceae</taxon>
        <taxon>Thermospira</taxon>
    </lineage>
</organism>
<gene>
    <name evidence="2" type="ORF">KDW03_12070</name>
</gene>
<accession>A0AAX3BD75</accession>
<protein>
    <recommendedName>
        <fullName evidence="4">DUF4899 domain-containing protein</fullName>
    </recommendedName>
</protein>
<dbReference type="KEGG" id="taqu:KDW03_12070"/>
<feature type="transmembrane region" description="Helical" evidence="1">
    <location>
        <begin position="360"/>
        <end position="382"/>
    </location>
</feature>
<dbReference type="AlphaFoldDB" id="A0AAX3BD75"/>